<dbReference type="InterPro" id="IPR000045">
    <property type="entry name" value="Prepilin_IV_endopep_pep"/>
</dbReference>
<dbReference type="GO" id="GO:0006465">
    <property type="term" value="P:signal peptide processing"/>
    <property type="evidence" value="ECO:0007669"/>
    <property type="project" value="TreeGrafter"/>
</dbReference>
<reference evidence="5" key="1">
    <citation type="submission" date="2007-10" db="EMBL/GenBank/DDBJ databases">
        <title>Complete genome of Alkaliphilus oremlandii OhILAs.</title>
        <authorList>
            <person name="Copeland A."/>
            <person name="Lucas S."/>
            <person name="Lapidus A."/>
            <person name="Barry K."/>
            <person name="Detter J.C."/>
            <person name="Glavina del Rio T."/>
            <person name="Hammon N."/>
            <person name="Israni S."/>
            <person name="Dalin E."/>
            <person name="Tice H."/>
            <person name="Pitluck S."/>
            <person name="Chain P."/>
            <person name="Malfatti S."/>
            <person name="Shin M."/>
            <person name="Vergez L."/>
            <person name="Schmutz J."/>
            <person name="Larimer F."/>
            <person name="Land M."/>
            <person name="Hauser L."/>
            <person name="Kyrpides N."/>
            <person name="Mikhailova N."/>
            <person name="Stolz J.F."/>
            <person name="Dawson A."/>
            <person name="Fisher E."/>
            <person name="Crable B."/>
            <person name="Perera E."/>
            <person name="Lisak J."/>
            <person name="Ranganathan M."/>
            <person name="Basu P."/>
            <person name="Richardson P."/>
        </authorList>
    </citation>
    <scope>NUCLEOTIDE SEQUENCE [LARGE SCALE GENOMIC DNA]</scope>
    <source>
        <strain evidence="5">OhILAs</strain>
    </source>
</reference>
<dbReference type="GO" id="GO:0005886">
    <property type="term" value="C:plasma membrane"/>
    <property type="evidence" value="ECO:0007669"/>
    <property type="project" value="TreeGrafter"/>
</dbReference>
<comment type="similarity">
    <text evidence="1">Belongs to the peptidase A24 family.</text>
</comment>
<dbReference type="STRING" id="350688.Clos_1882"/>
<feature type="domain" description="Prepilin type IV endopeptidase peptidase" evidence="3">
    <location>
        <begin position="42"/>
        <end position="142"/>
    </location>
</feature>
<evidence type="ECO:0000313" key="4">
    <source>
        <dbReference type="EMBL" id="ABW19422.1"/>
    </source>
</evidence>
<protein>
    <submittedName>
        <fullName evidence="4">Peptidase A24A prepilin type IV</fullName>
    </submittedName>
</protein>
<dbReference type="GO" id="GO:0004190">
    <property type="term" value="F:aspartic-type endopeptidase activity"/>
    <property type="evidence" value="ECO:0007669"/>
    <property type="project" value="InterPro"/>
</dbReference>
<dbReference type="PANTHER" id="PTHR30487:SF0">
    <property type="entry name" value="PREPILIN LEADER PEPTIDASE_N-METHYLTRANSFERASE-RELATED"/>
    <property type="match status" value="1"/>
</dbReference>
<keyword evidence="2" id="KW-1133">Transmembrane helix</keyword>
<name>A8MHZ0_ALKOO</name>
<dbReference type="KEGG" id="aoe:Clos_1882"/>
<accession>A8MHZ0</accession>
<evidence type="ECO:0000259" key="3">
    <source>
        <dbReference type="Pfam" id="PF01478"/>
    </source>
</evidence>
<feature type="transmembrane region" description="Helical" evidence="2">
    <location>
        <begin position="89"/>
        <end position="109"/>
    </location>
</feature>
<feature type="transmembrane region" description="Helical" evidence="2">
    <location>
        <begin position="115"/>
        <end position="148"/>
    </location>
</feature>
<dbReference type="Pfam" id="PF01478">
    <property type="entry name" value="Peptidase_A24"/>
    <property type="match status" value="1"/>
</dbReference>
<evidence type="ECO:0000256" key="2">
    <source>
        <dbReference type="SAM" id="Phobius"/>
    </source>
</evidence>
<feature type="transmembrane region" description="Helical" evidence="2">
    <location>
        <begin position="64"/>
        <end position="82"/>
    </location>
</feature>
<dbReference type="Gene3D" id="1.20.120.1220">
    <property type="match status" value="1"/>
</dbReference>
<sequence length="174" mass="19337">MRELYRDYLKPLGIRWKIFLILLLIMVNTANLLIRASLDKILICNILSVIMILDIRYLKIPDALIVFLLGSSILNVATVGDINFIISRILVFFSISLLMIIYSLISGVGGGDVKLISVLSLIFGFKEILCIFILSIILAAAASVFLILMKKAKLNTKIPLSPFIVVAVAIFCLH</sequence>
<dbReference type="AlphaFoldDB" id="A8MHZ0"/>
<dbReference type="PANTHER" id="PTHR30487">
    <property type="entry name" value="TYPE 4 PREPILIN-LIKE PROTEINS LEADER PEPTIDE-PROCESSING ENZYME"/>
    <property type="match status" value="1"/>
</dbReference>
<dbReference type="Proteomes" id="UP000000269">
    <property type="component" value="Chromosome"/>
</dbReference>
<evidence type="ECO:0000256" key="1">
    <source>
        <dbReference type="ARBA" id="ARBA00005801"/>
    </source>
</evidence>
<feature type="transmembrane region" description="Helical" evidence="2">
    <location>
        <begin position="14"/>
        <end position="34"/>
    </location>
</feature>
<keyword evidence="2" id="KW-0472">Membrane</keyword>
<keyword evidence="5" id="KW-1185">Reference proteome</keyword>
<dbReference type="HOGENOM" id="CLU_1536894_0_0_9"/>
<evidence type="ECO:0000313" key="5">
    <source>
        <dbReference type="Proteomes" id="UP000000269"/>
    </source>
</evidence>
<dbReference type="EMBL" id="CP000853">
    <property type="protein sequence ID" value="ABW19422.1"/>
    <property type="molecule type" value="Genomic_DNA"/>
</dbReference>
<organism evidence="4 5">
    <name type="scientific">Alkaliphilus oremlandii (strain OhILAs)</name>
    <name type="common">Clostridium oremlandii (strain OhILAs)</name>
    <dbReference type="NCBI Taxonomy" id="350688"/>
    <lineage>
        <taxon>Bacteria</taxon>
        <taxon>Bacillati</taxon>
        <taxon>Bacillota</taxon>
        <taxon>Clostridia</taxon>
        <taxon>Peptostreptococcales</taxon>
        <taxon>Natronincolaceae</taxon>
        <taxon>Alkaliphilus</taxon>
    </lineage>
</organism>
<proteinExistence type="inferred from homology"/>
<keyword evidence="2" id="KW-0812">Transmembrane</keyword>
<dbReference type="InterPro" id="IPR050882">
    <property type="entry name" value="Prepilin_peptidase/N-MTase"/>
</dbReference>
<gene>
    <name evidence="4" type="ordered locus">Clos_1882</name>
</gene>
<feature type="transmembrane region" description="Helical" evidence="2">
    <location>
        <begin position="41"/>
        <end position="58"/>
    </location>
</feature>